<comment type="caution">
    <text evidence="1">The sequence shown here is derived from an EMBL/GenBank/DDBJ whole genome shotgun (WGS) entry which is preliminary data.</text>
</comment>
<evidence type="ECO:0000313" key="1">
    <source>
        <dbReference type="EMBL" id="KAJ0040625.1"/>
    </source>
</evidence>
<sequence length="265" mass="29400">MRVSKVSLRGLILFASGDCFYEHRWSDYLKMFHDAIMLDTNDQPLAKWTAVVLGVCWNVNFSPEIPKIPHWGRNQNGQLGLGTTEDALVPQKIQAFQGVSIKMVAAGAEHSVAVTENGELYGWGWGRYGNLGLGDRNDRLIPEKISTLNLQGERMVTVACGWRHTISVSSSGGLYTYGWSKYGQLGHGDFKDHLVPHKLEALRDSFISQISGGWRHTMALTSDGKLYGWGWNKFGQVGVGDNADHCSPVQVNFPHDQAHSCYCSS</sequence>
<name>A0ACC0YR03_9ROSI</name>
<protein>
    <submittedName>
        <fullName evidence="1">Uncharacterized protein</fullName>
    </submittedName>
</protein>
<dbReference type="EMBL" id="CM047740">
    <property type="protein sequence ID" value="KAJ0040625.1"/>
    <property type="molecule type" value="Genomic_DNA"/>
</dbReference>
<proteinExistence type="predicted"/>
<dbReference type="Proteomes" id="UP001163603">
    <property type="component" value="Chromosome 5"/>
</dbReference>
<accession>A0ACC0YR03</accession>
<keyword evidence="2" id="KW-1185">Reference proteome</keyword>
<evidence type="ECO:0000313" key="2">
    <source>
        <dbReference type="Proteomes" id="UP001163603"/>
    </source>
</evidence>
<reference evidence="2" key="1">
    <citation type="journal article" date="2023" name="G3 (Bethesda)">
        <title>Genome assembly and association tests identify interacting loci associated with vigor, precocity, and sex in interspecific pistachio rootstocks.</title>
        <authorList>
            <person name="Palmer W."/>
            <person name="Jacygrad E."/>
            <person name="Sagayaradj S."/>
            <person name="Cavanaugh K."/>
            <person name="Han R."/>
            <person name="Bertier L."/>
            <person name="Beede B."/>
            <person name="Kafkas S."/>
            <person name="Golino D."/>
            <person name="Preece J."/>
            <person name="Michelmore R."/>
        </authorList>
    </citation>
    <scope>NUCLEOTIDE SEQUENCE [LARGE SCALE GENOMIC DNA]</scope>
</reference>
<gene>
    <name evidence="1" type="ORF">Pint_27437</name>
</gene>
<organism evidence="1 2">
    <name type="scientific">Pistacia integerrima</name>
    <dbReference type="NCBI Taxonomy" id="434235"/>
    <lineage>
        <taxon>Eukaryota</taxon>
        <taxon>Viridiplantae</taxon>
        <taxon>Streptophyta</taxon>
        <taxon>Embryophyta</taxon>
        <taxon>Tracheophyta</taxon>
        <taxon>Spermatophyta</taxon>
        <taxon>Magnoliopsida</taxon>
        <taxon>eudicotyledons</taxon>
        <taxon>Gunneridae</taxon>
        <taxon>Pentapetalae</taxon>
        <taxon>rosids</taxon>
        <taxon>malvids</taxon>
        <taxon>Sapindales</taxon>
        <taxon>Anacardiaceae</taxon>
        <taxon>Pistacia</taxon>
    </lineage>
</organism>